<gene>
    <name evidence="1" type="ORF">GKS16_02945</name>
</gene>
<dbReference type="SUPFAM" id="SSF53822">
    <property type="entry name" value="Periplasmic binding protein-like I"/>
    <property type="match status" value="1"/>
</dbReference>
<dbReference type="Pfam" id="PF13377">
    <property type="entry name" value="Peripla_BP_3"/>
    <property type="match status" value="1"/>
</dbReference>
<dbReference type="PANTHER" id="PTHR30146:SF109">
    <property type="entry name" value="HTH-TYPE TRANSCRIPTIONAL REGULATOR GALS"/>
    <property type="match status" value="1"/>
</dbReference>
<dbReference type="GO" id="GO:0000976">
    <property type="term" value="F:transcription cis-regulatory region binding"/>
    <property type="evidence" value="ECO:0007669"/>
    <property type="project" value="TreeGrafter"/>
</dbReference>
<dbReference type="Gene3D" id="3.40.50.2300">
    <property type="match status" value="2"/>
</dbReference>
<comment type="caution">
    <text evidence="1">The sequence shown here is derived from an EMBL/GenBank/DDBJ whole genome shotgun (WGS) entry which is preliminary data.</text>
</comment>
<dbReference type="EMBL" id="WLXI01000027">
    <property type="protein sequence ID" value="MTD01243.1"/>
    <property type="molecule type" value="Genomic_DNA"/>
</dbReference>
<accession>A0A6L6G761</accession>
<protein>
    <submittedName>
        <fullName evidence="1">LacI family DNA-binding transcriptional regulator</fullName>
    </submittedName>
</protein>
<dbReference type="InterPro" id="IPR046335">
    <property type="entry name" value="LacI/GalR-like_sensor"/>
</dbReference>
<keyword evidence="1" id="KW-0238">DNA-binding</keyword>
<dbReference type="Pfam" id="PF00356">
    <property type="entry name" value="LacI"/>
    <property type="match status" value="1"/>
</dbReference>
<name>A0A6L6G761_STRUB</name>
<dbReference type="CDD" id="cd01392">
    <property type="entry name" value="HTH_LacI"/>
    <property type="match status" value="1"/>
</dbReference>
<dbReference type="PROSITE" id="PS50932">
    <property type="entry name" value="HTH_LACI_2"/>
    <property type="match status" value="1"/>
</dbReference>
<dbReference type="PROSITE" id="PS00356">
    <property type="entry name" value="HTH_LACI_1"/>
    <property type="match status" value="1"/>
</dbReference>
<dbReference type="AlphaFoldDB" id="A0A6L6G761"/>
<evidence type="ECO:0000313" key="1">
    <source>
        <dbReference type="EMBL" id="MTD01243.1"/>
    </source>
</evidence>
<proteinExistence type="predicted"/>
<dbReference type="Gene3D" id="1.10.260.40">
    <property type="entry name" value="lambda repressor-like DNA-binding domains"/>
    <property type="match status" value="1"/>
</dbReference>
<dbReference type="InterPro" id="IPR010982">
    <property type="entry name" value="Lambda_DNA-bd_dom_sf"/>
</dbReference>
<dbReference type="InterPro" id="IPR028082">
    <property type="entry name" value="Peripla_BP_I"/>
</dbReference>
<dbReference type="GO" id="GO:0003700">
    <property type="term" value="F:DNA-binding transcription factor activity"/>
    <property type="evidence" value="ECO:0007669"/>
    <property type="project" value="TreeGrafter"/>
</dbReference>
<dbReference type="SMART" id="SM00354">
    <property type="entry name" value="HTH_LACI"/>
    <property type="match status" value="1"/>
</dbReference>
<dbReference type="Proteomes" id="UP000483839">
    <property type="component" value="Unassembled WGS sequence"/>
</dbReference>
<dbReference type="CDD" id="cd06294">
    <property type="entry name" value="PBP1_MalR-like"/>
    <property type="match status" value="1"/>
</dbReference>
<dbReference type="PANTHER" id="PTHR30146">
    <property type="entry name" value="LACI-RELATED TRANSCRIPTIONAL REPRESSOR"/>
    <property type="match status" value="1"/>
</dbReference>
<reference evidence="1 2" key="1">
    <citation type="submission" date="2019-11" db="EMBL/GenBank/DDBJ databases">
        <title>Streptococcus uberis isolated from clinical mastitis cases on a southeastern Queensland dairy.</title>
        <authorList>
            <person name="Workentine M.L."/>
            <person name="Price R."/>
            <person name="Olchowy T."/>
        </authorList>
    </citation>
    <scope>NUCLEOTIDE SEQUENCE [LARGE SCALE GENOMIC DNA]</scope>
    <source>
        <strain evidence="1 2">OLC4459-A17</strain>
    </source>
</reference>
<organism evidence="1 2">
    <name type="scientific">Streptococcus uberis</name>
    <dbReference type="NCBI Taxonomy" id="1349"/>
    <lineage>
        <taxon>Bacteria</taxon>
        <taxon>Bacillati</taxon>
        <taxon>Bacillota</taxon>
        <taxon>Bacilli</taxon>
        <taxon>Lactobacillales</taxon>
        <taxon>Streptococcaceae</taxon>
        <taxon>Streptococcus</taxon>
    </lineage>
</organism>
<dbReference type="RefSeq" id="WP_046388487.1">
    <property type="nucleotide sequence ID" value="NZ_BAABQA010000005.1"/>
</dbReference>
<evidence type="ECO:0000313" key="2">
    <source>
        <dbReference type="Proteomes" id="UP000483839"/>
    </source>
</evidence>
<sequence length="334" mass="37687">MVTIKDVARLAGVSPSTASRAMHDNEMISQATRDKVKKVMEELNYSPNYSAQNLVKRQSNTVGIILPVRESQEALGDNPFFMQIIQGISGICTKEGQMVSLATGQKEEDLLKNVQNMIRSGNVRKFIFLYSKTDDPVFDYMRKEKVRCVVVGQPYDQSQKQAYFVNNHNQEAGKDATNFLLDKGYQAISYVYTDMDELVQAERYMGYAEAMKIRNHQAQSLNVSLVDHEASKKQLLQHLEQRDAQAFVTSDDMLGIHLQRLLKEIGQENKAIISFNNSVLAQLANPALTSVDIFPYLLGERAASVLLKTHQAKDAIDIIPHKIIERESTPNFLI</sequence>
<dbReference type="InterPro" id="IPR000843">
    <property type="entry name" value="HTH_LacI"/>
</dbReference>
<dbReference type="SUPFAM" id="SSF47413">
    <property type="entry name" value="lambda repressor-like DNA-binding domains"/>
    <property type="match status" value="1"/>
</dbReference>